<dbReference type="Proteomes" id="UP000199569">
    <property type="component" value="Unassembled WGS sequence"/>
</dbReference>
<dbReference type="InterPro" id="IPR036567">
    <property type="entry name" value="RHF-like"/>
</dbReference>
<name>A0A1G5H276_9HYPH</name>
<dbReference type="EMBL" id="FMVJ01000004">
    <property type="protein sequence ID" value="SCY57771.1"/>
    <property type="molecule type" value="Genomic_DNA"/>
</dbReference>
<keyword evidence="2" id="KW-1185">Reference proteome</keyword>
<dbReference type="STRING" id="549386.SAMN02927923_01736"/>
<reference evidence="1 2" key="1">
    <citation type="submission" date="2016-10" db="EMBL/GenBank/DDBJ databases">
        <authorList>
            <person name="de Groot N.N."/>
        </authorList>
    </citation>
    <scope>NUCLEOTIDE SEQUENCE [LARGE SCALE GENOMIC DNA]</scope>
    <source>
        <strain evidence="1 2">CGMCC 1.7666</strain>
    </source>
</reference>
<dbReference type="RefSeq" id="WP_175493834.1">
    <property type="nucleotide sequence ID" value="NZ_FMVJ01000004.1"/>
</dbReference>
<dbReference type="Pfam" id="PF02482">
    <property type="entry name" value="Ribosomal_S30AE"/>
    <property type="match status" value="1"/>
</dbReference>
<proteinExistence type="predicted"/>
<gene>
    <name evidence="1" type="ORF">SAMN02927923_01736</name>
</gene>
<accession>A0A1G5H276</accession>
<protein>
    <submittedName>
        <fullName evidence="1">Ribosomal subunit interface protein</fullName>
    </submittedName>
</protein>
<dbReference type="SUPFAM" id="SSF69754">
    <property type="entry name" value="Ribosome binding protein Y (YfiA homologue)"/>
    <property type="match status" value="1"/>
</dbReference>
<dbReference type="AlphaFoldDB" id="A0A1G5H276"/>
<dbReference type="Gene3D" id="3.30.160.100">
    <property type="entry name" value="Ribosome hibernation promotion factor-like"/>
    <property type="match status" value="1"/>
</dbReference>
<sequence length="115" mass="12678">MKQNATLAPIRINSSNIDLGEALPRKVQEEILHVAETHFGHLKHATVGFTRDGHWYCCTINVQVGNLKMIIAEATATNCNQAFDLALAKIGNQLLRRKKRAADSRRVQPPAAAHA</sequence>
<evidence type="ECO:0000313" key="1">
    <source>
        <dbReference type="EMBL" id="SCY57771.1"/>
    </source>
</evidence>
<evidence type="ECO:0000313" key="2">
    <source>
        <dbReference type="Proteomes" id="UP000199569"/>
    </source>
</evidence>
<dbReference type="InterPro" id="IPR003489">
    <property type="entry name" value="RHF/RaiA"/>
</dbReference>
<organism evidence="1 2">
    <name type="scientific">Microvirga guangxiensis</name>
    <dbReference type="NCBI Taxonomy" id="549386"/>
    <lineage>
        <taxon>Bacteria</taxon>
        <taxon>Pseudomonadati</taxon>
        <taxon>Pseudomonadota</taxon>
        <taxon>Alphaproteobacteria</taxon>
        <taxon>Hyphomicrobiales</taxon>
        <taxon>Methylobacteriaceae</taxon>
        <taxon>Microvirga</taxon>
    </lineage>
</organism>